<keyword evidence="3" id="KW-0677">Repeat</keyword>
<organism evidence="7 8">
    <name type="scientific">Branchiostoma lanceolatum</name>
    <name type="common">Common lancelet</name>
    <name type="synonym">Amphioxus lanceolatum</name>
    <dbReference type="NCBI Taxonomy" id="7740"/>
    <lineage>
        <taxon>Eukaryota</taxon>
        <taxon>Metazoa</taxon>
        <taxon>Chordata</taxon>
        <taxon>Cephalochordata</taxon>
        <taxon>Leptocardii</taxon>
        <taxon>Amphioxiformes</taxon>
        <taxon>Branchiostomatidae</taxon>
        <taxon>Branchiostoma</taxon>
    </lineage>
</organism>
<evidence type="ECO:0000256" key="5">
    <source>
        <dbReference type="SAM" id="SignalP"/>
    </source>
</evidence>
<evidence type="ECO:0000256" key="1">
    <source>
        <dbReference type="ARBA" id="ARBA00006431"/>
    </source>
</evidence>
<feature type="domain" description="EF-hand" evidence="6">
    <location>
        <begin position="189"/>
        <end position="215"/>
    </location>
</feature>
<evidence type="ECO:0000259" key="6">
    <source>
        <dbReference type="PROSITE" id="PS50222"/>
    </source>
</evidence>
<dbReference type="PROSITE" id="PS00018">
    <property type="entry name" value="EF_HAND_1"/>
    <property type="match status" value="3"/>
</dbReference>
<dbReference type="PANTHER" id="PTHR10827">
    <property type="entry name" value="RETICULOCALBIN"/>
    <property type="match status" value="1"/>
</dbReference>
<evidence type="ECO:0000313" key="7">
    <source>
        <dbReference type="EMBL" id="CAH1245711.1"/>
    </source>
</evidence>
<dbReference type="SUPFAM" id="SSF47473">
    <property type="entry name" value="EF-hand"/>
    <property type="match status" value="3"/>
</dbReference>
<dbReference type="AlphaFoldDB" id="A0A8J9Z181"/>
<dbReference type="Pfam" id="PF13202">
    <property type="entry name" value="EF-hand_5"/>
    <property type="match status" value="4"/>
</dbReference>
<dbReference type="PANTHER" id="PTHR10827:SF98">
    <property type="entry name" value="45 KDA CALCIUM-BINDING PROTEIN"/>
    <property type="match status" value="1"/>
</dbReference>
<dbReference type="EMBL" id="OV696699">
    <property type="protein sequence ID" value="CAH1245711.1"/>
    <property type="molecule type" value="Genomic_DNA"/>
</dbReference>
<dbReference type="GO" id="GO:0005509">
    <property type="term" value="F:calcium ion binding"/>
    <property type="evidence" value="ECO:0007669"/>
    <property type="project" value="InterPro"/>
</dbReference>
<dbReference type="InterPro" id="IPR018247">
    <property type="entry name" value="EF_Hand_1_Ca_BS"/>
</dbReference>
<name>A0A8J9Z181_BRALA</name>
<dbReference type="Gene3D" id="1.10.238.10">
    <property type="entry name" value="EF-hand"/>
    <property type="match status" value="5"/>
</dbReference>
<protein>
    <submittedName>
        <fullName evidence="7">Hypp7588 protein</fullName>
    </submittedName>
</protein>
<dbReference type="OrthoDB" id="9984160at2759"/>
<keyword evidence="2" id="KW-0479">Metal-binding</keyword>
<comment type="similarity">
    <text evidence="1">Belongs to the CREC family.</text>
</comment>
<evidence type="ECO:0000256" key="3">
    <source>
        <dbReference type="ARBA" id="ARBA00022737"/>
    </source>
</evidence>
<accession>A0A8J9Z181</accession>
<evidence type="ECO:0000256" key="2">
    <source>
        <dbReference type="ARBA" id="ARBA00022723"/>
    </source>
</evidence>
<dbReference type="PROSITE" id="PS50222">
    <property type="entry name" value="EF_HAND_2"/>
    <property type="match status" value="2"/>
</dbReference>
<reference evidence="7" key="1">
    <citation type="submission" date="2022-01" db="EMBL/GenBank/DDBJ databases">
        <authorList>
            <person name="Braso-Vives M."/>
        </authorList>
    </citation>
    <scope>NUCLEOTIDE SEQUENCE</scope>
</reference>
<feature type="signal peptide" evidence="5">
    <location>
        <begin position="1"/>
        <end position="19"/>
    </location>
</feature>
<dbReference type="Proteomes" id="UP000838412">
    <property type="component" value="Chromosome 14"/>
</dbReference>
<dbReference type="InterPro" id="IPR011992">
    <property type="entry name" value="EF-hand-dom_pair"/>
</dbReference>
<evidence type="ECO:0000313" key="8">
    <source>
        <dbReference type="Proteomes" id="UP000838412"/>
    </source>
</evidence>
<keyword evidence="8" id="KW-1185">Reference proteome</keyword>
<feature type="domain" description="EF-hand" evidence="6">
    <location>
        <begin position="299"/>
        <end position="328"/>
    </location>
</feature>
<proteinExistence type="inferred from homology"/>
<gene>
    <name evidence="7" type="primary">Hypp7588</name>
    <name evidence="7" type="ORF">BLAG_LOCUS7948</name>
</gene>
<feature type="chain" id="PRO_5035445051" evidence="5">
    <location>
        <begin position="20"/>
        <end position="366"/>
    </location>
</feature>
<keyword evidence="4" id="KW-0106">Calcium</keyword>
<evidence type="ECO:0000256" key="4">
    <source>
        <dbReference type="ARBA" id="ARBA00022837"/>
    </source>
</evidence>
<dbReference type="InterPro" id="IPR002048">
    <property type="entry name" value="EF_hand_dom"/>
</dbReference>
<sequence>MGPFLLFFVAIATASPVKRQEDFYGLLDLNGDNRLSKNEVLASMIMDQAIFAMDPDGDGFFNILQVYQLTDDPNIFPLLDTNSDGRVSYDEVRQGTNMARIFDREDTNGDGFLDGPEAAKMLFIYVEVITRGQGFMSRDMMDTNGDQVLSKVEVLNAMTLDQVFAATDEDRDGHYTQQQLEDSFDVMTYQLMDANLDGKVSFGEFRKVMNMGAVFDFFDKDASGSLAGDEQNSMIGVYNLVLNAGADWFTDPALDTDGDGKLSKREVENSMTLERIMAANDQDGDGQFTELDILSFFDRAYFLRMDADGDGLVTFAEMRAVIDVGTFFDYCDADGSGFLESLEQYKVIALYYSVVNYDQNNGVNTN</sequence>
<keyword evidence="5" id="KW-0732">Signal</keyword>